<comment type="caution">
    <text evidence="1">The sequence shown here is derived from an EMBL/GenBank/DDBJ whole genome shotgun (WGS) entry which is preliminary data.</text>
</comment>
<evidence type="ECO:0000313" key="2">
    <source>
        <dbReference type="Proteomes" id="UP000297540"/>
    </source>
</evidence>
<dbReference type="RefSeq" id="WP_133236634.1">
    <property type="nucleotide sequence ID" value="NZ_SOZE01000049.1"/>
</dbReference>
<name>A0A4Y8S4E8_9SPHI</name>
<keyword evidence="2" id="KW-1185">Reference proteome</keyword>
<evidence type="ECO:0000313" key="1">
    <source>
        <dbReference type="EMBL" id="TFF33294.1"/>
    </source>
</evidence>
<dbReference type="AlphaFoldDB" id="A0A4Y8S4E8"/>
<dbReference type="Proteomes" id="UP000297540">
    <property type="component" value="Unassembled WGS sequence"/>
</dbReference>
<dbReference type="OrthoDB" id="799583at2"/>
<sequence>MLTKEEVLNMVNGMPSIFTFAEITDKLLLLDKINIAIGQSKNGETVSTEEARRLLLDSFPDSSFQLNKTTAEYKWELYNIALRFLPFKVTPNLRRVYLDINIEKREAKLIAYYEMAPSEIELELLDDIETNSCAHTPDSYFTSEHRLYSSHIYGETHDFIVFAVFEPYGDE</sequence>
<dbReference type="InterPro" id="IPR058702">
    <property type="entry name" value="MafI2-like"/>
</dbReference>
<organism evidence="1 2">
    <name type="scientific">Mucilaginibacter psychrotolerans</name>
    <dbReference type="NCBI Taxonomy" id="1524096"/>
    <lineage>
        <taxon>Bacteria</taxon>
        <taxon>Pseudomonadati</taxon>
        <taxon>Bacteroidota</taxon>
        <taxon>Sphingobacteriia</taxon>
        <taxon>Sphingobacteriales</taxon>
        <taxon>Sphingobacteriaceae</taxon>
        <taxon>Mucilaginibacter</taxon>
    </lineage>
</organism>
<dbReference type="Pfam" id="PF26541">
    <property type="entry name" value="MafI2"/>
    <property type="match status" value="1"/>
</dbReference>
<reference evidence="1 2" key="1">
    <citation type="journal article" date="2017" name="Int. J. Syst. Evol. Microbiol.">
        <title>Mucilaginibacterpsychrotolerans sp. nov., isolated from peatlands.</title>
        <authorList>
            <person name="Deng Y."/>
            <person name="Shen L."/>
            <person name="Xu B."/>
            <person name="Liu Y."/>
            <person name="Gu Z."/>
            <person name="Liu H."/>
            <person name="Zhou Y."/>
        </authorList>
    </citation>
    <scope>NUCLEOTIDE SEQUENCE [LARGE SCALE GENOMIC DNA]</scope>
    <source>
        <strain evidence="1 2">NH7-4</strain>
    </source>
</reference>
<accession>A0A4Y8S4E8</accession>
<dbReference type="EMBL" id="SOZE01000049">
    <property type="protein sequence ID" value="TFF33294.1"/>
    <property type="molecule type" value="Genomic_DNA"/>
</dbReference>
<gene>
    <name evidence="1" type="ORF">E2R66_26505</name>
</gene>
<protein>
    <submittedName>
        <fullName evidence="1">Uncharacterized protein</fullName>
    </submittedName>
</protein>
<proteinExistence type="predicted"/>